<evidence type="ECO:0000313" key="2">
    <source>
        <dbReference type="EMBL" id="QRK86504.1"/>
    </source>
</evidence>
<dbReference type="RefSeq" id="WP_203421789.1">
    <property type="nucleotide sequence ID" value="NZ_CP069352.1"/>
</dbReference>
<evidence type="ECO:0000256" key="1">
    <source>
        <dbReference type="SAM" id="Phobius"/>
    </source>
</evidence>
<feature type="transmembrane region" description="Helical" evidence="1">
    <location>
        <begin position="6"/>
        <end position="30"/>
    </location>
</feature>
<feature type="transmembrane region" description="Helical" evidence="1">
    <location>
        <begin position="58"/>
        <end position="79"/>
    </location>
</feature>
<keyword evidence="1" id="KW-1133">Transmembrane helix</keyword>
<keyword evidence="1" id="KW-0812">Transmembrane</keyword>
<protein>
    <submittedName>
        <fullName evidence="2">Uncharacterized protein</fullName>
    </submittedName>
</protein>
<gene>
    <name evidence="2" type="ORF">JN757_12300</name>
</gene>
<dbReference type="EMBL" id="CP069352">
    <property type="protein sequence ID" value="QRK86504.1"/>
    <property type="molecule type" value="Genomic_DNA"/>
</dbReference>
<accession>A0ABX7GQD6</accession>
<feature type="transmembrane region" description="Helical" evidence="1">
    <location>
        <begin position="99"/>
        <end position="120"/>
    </location>
</feature>
<proteinExistence type="predicted"/>
<organism evidence="2 3">
    <name type="scientific">Pseudomonas granadensis</name>
    <dbReference type="NCBI Taxonomy" id="1421430"/>
    <lineage>
        <taxon>Bacteria</taxon>
        <taxon>Pseudomonadati</taxon>
        <taxon>Pseudomonadota</taxon>
        <taxon>Gammaproteobacteria</taxon>
        <taxon>Pseudomonadales</taxon>
        <taxon>Pseudomonadaceae</taxon>
        <taxon>Pseudomonas</taxon>
    </lineage>
</organism>
<evidence type="ECO:0000313" key="3">
    <source>
        <dbReference type="Proteomes" id="UP000663686"/>
    </source>
</evidence>
<sequence length="128" mass="13694">MNSAELVIGGLCGVVIILMIIWIWTALYIARLKMDLILEHLKDSSAGTRLAALKHGGAWGRLLLVGGASGLVTFANFYIRRGTLSTNDVKNFPSSLKQTLVLMQWSAVGLLSLMAVLVALGKSGILKA</sequence>
<keyword evidence="3" id="KW-1185">Reference proteome</keyword>
<reference evidence="2 3" key="2">
    <citation type="submission" date="2021-03" db="EMBL/GenBank/DDBJ databases">
        <title>P. granadensis CT364 genome publication.</title>
        <authorList>
            <person name="Stach J."/>
            <person name="Montero-Calasanz Md.C."/>
        </authorList>
    </citation>
    <scope>NUCLEOTIDE SEQUENCE [LARGE SCALE GENOMIC DNA]</scope>
    <source>
        <strain evidence="2 3">CT364</strain>
    </source>
</reference>
<name>A0ABX7GQD6_9PSED</name>
<reference evidence="2 3" key="1">
    <citation type="submission" date="2021-02" db="EMBL/GenBank/DDBJ databases">
        <authorList>
            <person name="Cea Torrescassana E."/>
        </authorList>
    </citation>
    <scope>NUCLEOTIDE SEQUENCE [LARGE SCALE GENOMIC DNA]</scope>
    <source>
        <strain evidence="2 3">CT364</strain>
    </source>
</reference>
<keyword evidence="1" id="KW-0472">Membrane</keyword>
<dbReference type="Proteomes" id="UP000663686">
    <property type="component" value="Chromosome"/>
</dbReference>